<keyword evidence="1" id="KW-0732">Signal</keyword>
<sequence length="129" mass="14405">MKNILVIGLLIFTTVTAFANEVTPITAEQLVSIQQAEKKPRHVILDVRSAEEFSQGHLAGAINIPHDEVAQRLEELSGFKHDMVIVHCRSGRRAKVAEAVLTEQGFSKVKHLEGDFIGWQKKQLPIVKQ</sequence>
<feature type="signal peptide" evidence="1">
    <location>
        <begin position="1"/>
        <end position="19"/>
    </location>
</feature>
<dbReference type="PANTHER" id="PTHR43031:SF1">
    <property type="entry name" value="PYRIDINE NUCLEOTIDE-DISULPHIDE OXIDOREDUCTASE"/>
    <property type="match status" value="1"/>
</dbReference>
<protein>
    <submittedName>
        <fullName evidence="3">Rhodanese-like domain-containing protein</fullName>
    </submittedName>
</protein>
<dbReference type="SMART" id="SM00450">
    <property type="entry name" value="RHOD"/>
    <property type="match status" value="1"/>
</dbReference>
<evidence type="ECO:0000256" key="1">
    <source>
        <dbReference type="SAM" id="SignalP"/>
    </source>
</evidence>
<gene>
    <name evidence="3" type="ORF">GCM10017161_00210</name>
</gene>
<dbReference type="RefSeq" id="WP_189766690.1">
    <property type="nucleotide sequence ID" value="NZ_BNCK01000001.1"/>
</dbReference>
<dbReference type="InterPro" id="IPR001763">
    <property type="entry name" value="Rhodanese-like_dom"/>
</dbReference>
<reference evidence="3" key="2">
    <citation type="submission" date="2020-09" db="EMBL/GenBank/DDBJ databases">
        <authorList>
            <person name="Sun Q."/>
            <person name="Kim S."/>
        </authorList>
    </citation>
    <scope>NUCLEOTIDE SEQUENCE</scope>
    <source>
        <strain evidence="3">KCTC 42731</strain>
    </source>
</reference>
<evidence type="ECO:0000313" key="3">
    <source>
        <dbReference type="EMBL" id="GHF77205.1"/>
    </source>
</evidence>
<keyword evidence="4" id="KW-1185">Reference proteome</keyword>
<dbReference type="Proteomes" id="UP000623842">
    <property type="component" value="Unassembled WGS sequence"/>
</dbReference>
<dbReference type="CDD" id="cd00158">
    <property type="entry name" value="RHOD"/>
    <property type="match status" value="1"/>
</dbReference>
<name>A0A919EH27_9GAMM</name>
<evidence type="ECO:0000259" key="2">
    <source>
        <dbReference type="PROSITE" id="PS50206"/>
    </source>
</evidence>
<evidence type="ECO:0000313" key="4">
    <source>
        <dbReference type="Proteomes" id="UP000623842"/>
    </source>
</evidence>
<dbReference type="InterPro" id="IPR050229">
    <property type="entry name" value="GlpE_sulfurtransferase"/>
</dbReference>
<dbReference type="Pfam" id="PF00581">
    <property type="entry name" value="Rhodanese"/>
    <property type="match status" value="1"/>
</dbReference>
<organism evidence="3 4">
    <name type="scientific">Thalassotalea marina</name>
    <dbReference type="NCBI Taxonomy" id="1673741"/>
    <lineage>
        <taxon>Bacteria</taxon>
        <taxon>Pseudomonadati</taxon>
        <taxon>Pseudomonadota</taxon>
        <taxon>Gammaproteobacteria</taxon>
        <taxon>Alteromonadales</taxon>
        <taxon>Colwelliaceae</taxon>
        <taxon>Thalassotalea</taxon>
    </lineage>
</organism>
<comment type="caution">
    <text evidence="3">The sequence shown here is derived from an EMBL/GenBank/DDBJ whole genome shotgun (WGS) entry which is preliminary data.</text>
</comment>
<dbReference type="PANTHER" id="PTHR43031">
    <property type="entry name" value="FAD-DEPENDENT OXIDOREDUCTASE"/>
    <property type="match status" value="1"/>
</dbReference>
<feature type="chain" id="PRO_5037116315" evidence="1">
    <location>
        <begin position="20"/>
        <end position="129"/>
    </location>
</feature>
<proteinExistence type="predicted"/>
<feature type="domain" description="Rhodanese" evidence="2">
    <location>
        <begin position="38"/>
        <end position="128"/>
    </location>
</feature>
<reference evidence="3" key="1">
    <citation type="journal article" date="2014" name="Int. J. Syst. Evol. Microbiol.">
        <title>Complete genome sequence of Corynebacterium casei LMG S-19264T (=DSM 44701T), isolated from a smear-ripened cheese.</title>
        <authorList>
            <consortium name="US DOE Joint Genome Institute (JGI-PGF)"/>
            <person name="Walter F."/>
            <person name="Albersmeier A."/>
            <person name="Kalinowski J."/>
            <person name="Ruckert C."/>
        </authorList>
    </citation>
    <scope>NUCLEOTIDE SEQUENCE</scope>
    <source>
        <strain evidence="3">KCTC 42731</strain>
    </source>
</reference>
<dbReference type="PROSITE" id="PS50206">
    <property type="entry name" value="RHODANESE_3"/>
    <property type="match status" value="1"/>
</dbReference>
<accession>A0A919EH27</accession>
<dbReference type="EMBL" id="BNCK01000001">
    <property type="protein sequence ID" value="GHF77205.1"/>
    <property type="molecule type" value="Genomic_DNA"/>
</dbReference>
<dbReference type="AlphaFoldDB" id="A0A919EH27"/>
<dbReference type="SUPFAM" id="SSF52821">
    <property type="entry name" value="Rhodanese/Cell cycle control phosphatase"/>
    <property type="match status" value="1"/>
</dbReference>
<dbReference type="InterPro" id="IPR036873">
    <property type="entry name" value="Rhodanese-like_dom_sf"/>
</dbReference>
<dbReference type="Gene3D" id="3.40.250.10">
    <property type="entry name" value="Rhodanese-like domain"/>
    <property type="match status" value="1"/>
</dbReference>